<protein>
    <submittedName>
        <fullName evidence="1">Uncharacterized protein</fullName>
    </submittedName>
</protein>
<dbReference type="AlphaFoldDB" id="A8SC04"/>
<gene>
    <name evidence="1" type="ORF">FAEPRAM212_01814</name>
</gene>
<proteinExistence type="predicted"/>
<dbReference type="HOGENOM" id="CLU_3373855_0_0_9"/>
<sequence length="34" mass="4086">MDFFFLQETAPLIRIISRRTMVFFTSSTNYFFSA</sequence>
<reference evidence="1 2" key="2">
    <citation type="submission" date="2007-09" db="EMBL/GenBank/DDBJ databases">
        <authorList>
            <person name="Fulton L."/>
            <person name="Clifton S."/>
            <person name="Fulton B."/>
            <person name="Xu J."/>
            <person name="Minx P."/>
            <person name="Pepin K.H."/>
            <person name="Johnson M."/>
            <person name="Thiruvilangam P."/>
            <person name="Bhonagiri V."/>
            <person name="Nash W.E."/>
            <person name="Mardis E.R."/>
            <person name="Wilson R.K."/>
        </authorList>
    </citation>
    <scope>NUCLEOTIDE SEQUENCE [LARGE SCALE GENOMIC DNA]</scope>
    <source>
        <strain evidence="1 2">M21/2</strain>
    </source>
</reference>
<organism evidence="1 2">
    <name type="scientific">Faecalibacterium prausnitzii M21/2</name>
    <dbReference type="NCBI Taxonomy" id="411485"/>
    <lineage>
        <taxon>Bacteria</taxon>
        <taxon>Bacillati</taxon>
        <taxon>Bacillota</taxon>
        <taxon>Clostridia</taxon>
        <taxon>Eubacteriales</taxon>
        <taxon>Oscillospiraceae</taxon>
        <taxon>Faecalibacterium</taxon>
    </lineage>
</organism>
<evidence type="ECO:0000313" key="2">
    <source>
        <dbReference type="Proteomes" id="UP000005945"/>
    </source>
</evidence>
<dbReference type="Proteomes" id="UP000005945">
    <property type="component" value="Unassembled WGS sequence"/>
</dbReference>
<dbReference type="EMBL" id="ABED02000026">
    <property type="protein sequence ID" value="EDP21489.1"/>
    <property type="molecule type" value="Genomic_DNA"/>
</dbReference>
<comment type="caution">
    <text evidence="1">The sequence shown here is derived from an EMBL/GenBank/DDBJ whole genome shotgun (WGS) entry which is preliminary data.</text>
</comment>
<accession>A8SC04</accession>
<name>A8SC04_9FIRM</name>
<evidence type="ECO:0000313" key="1">
    <source>
        <dbReference type="EMBL" id="EDP21489.1"/>
    </source>
</evidence>
<reference evidence="1 2" key="1">
    <citation type="submission" date="2007-09" db="EMBL/GenBank/DDBJ databases">
        <title>Draft genome sequence of Faecalibacterium prausnitzii M21/2.</title>
        <authorList>
            <person name="Sudarsanam P."/>
            <person name="Ley R."/>
            <person name="Guruge J."/>
            <person name="Turnbaugh P.J."/>
            <person name="Mahowald M."/>
            <person name="Liep D."/>
            <person name="Gordon J."/>
        </authorList>
    </citation>
    <scope>NUCLEOTIDE SEQUENCE [LARGE SCALE GENOMIC DNA]</scope>
    <source>
        <strain evidence="1 2">M21/2</strain>
    </source>
</reference>